<sequence length="221" mass="26085">MAIFKIINFGKTKDSFIFSFKGKDNIENHILSRVKNEEMAIVCWSECGPFFSLDLTLMGDYNSCKLQHYEKLIRETEDEFFLEEYEPLKTIKIKCLETITEFVYSNELFIKDLFEEKEPPPEHKNAKTHNKKSQNLAPQDWRFQYNLWHHSEPEKATGEAQTEDIVLDDINYDCNCWRNNSKATAASLKMERYALNATARAEKEFQAIKLTDDEWDKIEEI</sequence>
<dbReference type="STRING" id="658196.A0A397TMW7"/>
<dbReference type="Proteomes" id="UP000265703">
    <property type="component" value="Unassembled WGS sequence"/>
</dbReference>
<dbReference type="OrthoDB" id="2445338at2759"/>
<organism evidence="1 2">
    <name type="scientific">Glomus cerebriforme</name>
    <dbReference type="NCBI Taxonomy" id="658196"/>
    <lineage>
        <taxon>Eukaryota</taxon>
        <taxon>Fungi</taxon>
        <taxon>Fungi incertae sedis</taxon>
        <taxon>Mucoromycota</taxon>
        <taxon>Glomeromycotina</taxon>
        <taxon>Glomeromycetes</taxon>
        <taxon>Glomerales</taxon>
        <taxon>Glomeraceae</taxon>
        <taxon>Glomus</taxon>
    </lineage>
</organism>
<comment type="caution">
    <text evidence="1">The sequence shown here is derived from an EMBL/GenBank/DDBJ whole genome shotgun (WGS) entry which is preliminary data.</text>
</comment>
<dbReference type="AlphaFoldDB" id="A0A397TMW7"/>
<keyword evidence="2" id="KW-1185">Reference proteome</keyword>
<gene>
    <name evidence="1" type="ORF">C1645_870385</name>
</gene>
<proteinExistence type="predicted"/>
<name>A0A397TMW7_9GLOM</name>
<evidence type="ECO:0000313" key="1">
    <source>
        <dbReference type="EMBL" id="RIA98769.1"/>
    </source>
</evidence>
<protein>
    <submittedName>
        <fullName evidence="1">Uncharacterized protein</fullName>
    </submittedName>
</protein>
<reference evidence="1 2" key="1">
    <citation type="submission" date="2018-06" db="EMBL/GenBank/DDBJ databases">
        <title>Comparative genomics reveals the genomic features of Rhizophagus irregularis, R. cerebriforme, R. diaphanum and Gigaspora rosea, and their symbiotic lifestyle signature.</title>
        <authorList>
            <person name="Morin E."/>
            <person name="San Clemente H."/>
            <person name="Chen E.C.H."/>
            <person name="De La Providencia I."/>
            <person name="Hainaut M."/>
            <person name="Kuo A."/>
            <person name="Kohler A."/>
            <person name="Murat C."/>
            <person name="Tang N."/>
            <person name="Roy S."/>
            <person name="Loubradou J."/>
            <person name="Henrissat B."/>
            <person name="Grigoriev I.V."/>
            <person name="Corradi N."/>
            <person name="Roux C."/>
            <person name="Martin F.M."/>
        </authorList>
    </citation>
    <scope>NUCLEOTIDE SEQUENCE [LARGE SCALE GENOMIC DNA]</scope>
    <source>
        <strain evidence="1 2">DAOM 227022</strain>
    </source>
</reference>
<accession>A0A397TMW7</accession>
<dbReference type="EMBL" id="QKYT01000011">
    <property type="protein sequence ID" value="RIA98769.1"/>
    <property type="molecule type" value="Genomic_DNA"/>
</dbReference>
<evidence type="ECO:0000313" key="2">
    <source>
        <dbReference type="Proteomes" id="UP000265703"/>
    </source>
</evidence>